<accession>A0A9Q1QTC2</accession>
<name>A0A9Q1QTC2_9CARY</name>
<dbReference type="PANTHER" id="PTHR46477:SF5">
    <property type="entry name" value="PHORBOL-ESTER_DAG-TYPE DOMAIN-CONTAINING PROTEIN"/>
    <property type="match status" value="1"/>
</dbReference>
<evidence type="ECO:0000313" key="2">
    <source>
        <dbReference type="Proteomes" id="UP001153076"/>
    </source>
</evidence>
<protein>
    <recommendedName>
        <fullName evidence="3">DC1 domain-containing protein</fullName>
    </recommendedName>
</protein>
<gene>
    <name evidence="1" type="ORF">Cgig2_018209</name>
</gene>
<evidence type="ECO:0008006" key="3">
    <source>
        <dbReference type="Google" id="ProtNLM"/>
    </source>
</evidence>
<dbReference type="AlphaFoldDB" id="A0A9Q1QTC2"/>
<dbReference type="SUPFAM" id="SSF57889">
    <property type="entry name" value="Cysteine-rich domain"/>
    <property type="match status" value="1"/>
</dbReference>
<dbReference type="PANTHER" id="PTHR46477">
    <property type="entry name" value="CYSTEINE/HISTIDINE-RICH C1 DOMAIN FAMILY PROTEIN"/>
    <property type="match status" value="1"/>
</dbReference>
<keyword evidence="2" id="KW-1185">Reference proteome</keyword>
<reference evidence="1" key="1">
    <citation type="submission" date="2022-04" db="EMBL/GenBank/DDBJ databases">
        <title>Carnegiea gigantea Genome sequencing and assembly v2.</title>
        <authorList>
            <person name="Copetti D."/>
            <person name="Sanderson M.J."/>
            <person name="Burquez A."/>
            <person name="Wojciechowski M.F."/>
        </authorList>
    </citation>
    <scope>NUCLEOTIDE SEQUENCE</scope>
    <source>
        <strain evidence="1">SGP5-SGP5p</strain>
        <tissue evidence="1">Aerial part</tissue>
    </source>
</reference>
<dbReference type="EMBL" id="JAKOGI010000008">
    <property type="protein sequence ID" value="KAJ8451575.1"/>
    <property type="molecule type" value="Genomic_DNA"/>
</dbReference>
<proteinExistence type="predicted"/>
<organism evidence="1 2">
    <name type="scientific">Carnegiea gigantea</name>
    <dbReference type="NCBI Taxonomy" id="171969"/>
    <lineage>
        <taxon>Eukaryota</taxon>
        <taxon>Viridiplantae</taxon>
        <taxon>Streptophyta</taxon>
        <taxon>Embryophyta</taxon>
        <taxon>Tracheophyta</taxon>
        <taxon>Spermatophyta</taxon>
        <taxon>Magnoliopsida</taxon>
        <taxon>eudicotyledons</taxon>
        <taxon>Gunneridae</taxon>
        <taxon>Pentapetalae</taxon>
        <taxon>Caryophyllales</taxon>
        <taxon>Cactineae</taxon>
        <taxon>Cactaceae</taxon>
        <taxon>Cactoideae</taxon>
        <taxon>Echinocereeae</taxon>
        <taxon>Carnegiea</taxon>
    </lineage>
</organism>
<sequence length="217" mass="24438">MEAHTRHPTRVLDLFGEGEHTFQYYDRPRPGPPCLHKKCKKADCKGYIITCSACGRDVKGFQYHCPEKGWDLHPRCAQLKSELQIGGVKFKLHKIPRFQDPKTIPTCMWCDGKSKPTCGSVYVSDSWKPERIHVYCFMKEAIKHGNDPITTQNLSLALQGLPLRTRPTRSGESSESFTTTALKTAMKTILSTVIGDPSALFASVLVDVLFDVVNRLR</sequence>
<dbReference type="InterPro" id="IPR046349">
    <property type="entry name" value="C1-like_sf"/>
</dbReference>
<evidence type="ECO:0000313" key="1">
    <source>
        <dbReference type="EMBL" id="KAJ8451575.1"/>
    </source>
</evidence>
<dbReference type="Proteomes" id="UP001153076">
    <property type="component" value="Unassembled WGS sequence"/>
</dbReference>
<comment type="caution">
    <text evidence="1">The sequence shown here is derived from an EMBL/GenBank/DDBJ whole genome shotgun (WGS) entry which is preliminary data.</text>
</comment>
<dbReference type="OrthoDB" id="1841377at2759"/>